<protein>
    <submittedName>
        <fullName evidence="2">Uncharacterized protein</fullName>
    </submittedName>
</protein>
<evidence type="ECO:0000313" key="3">
    <source>
        <dbReference type="Proteomes" id="UP001054945"/>
    </source>
</evidence>
<reference evidence="2 3" key="1">
    <citation type="submission" date="2021-06" db="EMBL/GenBank/DDBJ databases">
        <title>Caerostris extrusa draft genome.</title>
        <authorList>
            <person name="Kono N."/>
            <person name="Arakawa K."/>
        </authorList>
    </citation>
    <scope>NUCLEOTIDE SEQUENCE [LARGE SCALE GENOMIC DNA]</scope>
</reference>
<dbReference type="EMBL" id="BPLR01000094">
    <property type="protein sequence ID" value="GIY92096.1"/>
    <property type="molecule type" value="Genomic_DNA"/>
</dbReference>
<sequence>MLAAPVTTGPGGLLPLCKGESRQSDSTPDEARMTSIPVAPGGRIRILSTGNRRTGIIPEYPRTCVLQIPRDIISRAYTRARELFNLYRN</sequence>
<accession>A0AAV4XB12</accession>
<proteinExistence type="predicted"/>
<comment type="caution">
    <text evidence="2">The sequence shown here is derived from an EMBL/GenBank/DDBJ whole genome shotgun (WGS) entry which is preliminary data.</text>
</comment>
<dbReference type="Proteomes" id="UP001054945">
    <property type="component" value="Unassembled WGS sequence"/>
</dbReference>
<evidence type="ECO:0000256" key="1">
    <source>
        <dbReference type="SAM" id="MobiDB-lite"/>
    </source>
</evidence>
<name>A0AAV4XB12_CAEEX</name>
<feature type="region of interest" description="Disordered" evidence="1">
    <location>
        <begin position="1"/>
        <end position="35"/>
    </location>
</feature>
<evidence type="ECO:0000313" key="2">
    <source>
        <dbReference type="EMBL" id="GIY92096.1"/>
    </source>
</evidence>
<dbReference type="AlphaFoldDB" id="A0AAV4XB12"/>
<keyword evidence="3" id="KW-1185">Reference proteome</keyword>
<gene>
    <name evidence="2" type="ORF">CEXT_18101</name>
</gene>
<organism evidence="2 3">
    <name type="scientific">Caerostris extrusa</name>
    <name type="common">Bark spider</name>
    <name type="synonym">Caerostris bankana</name>
    <dbReference type="NCBI Taxonomy" id="172846"/>
    <lineage>
        <taxon>Eukaryota</taxon>
        <taxon>Metazoa</taxon>
        <taxon>Ecdysozoa</taxon>
        <taxon>Arthropoda</taxon>
        <taxon>Chelicerata</taxon>
        <taxon>Arachnida</taxon>
        <taxon>Araneae</taxon>
        <taxon>Araneomorphae</taxon>
        <taxon>Entelegynae</taxon>
        <taxon>Araneoidea</taxon>
        <taxon>Araneidae</taxon>
        <taxon>Caerostris</taxon>
    </lineage>
</organism>